<dbReference type="AlphaFoldDB" id="A0A9W8K0Z1"/>
<dbReference type="Proteomes" id="UP001148786">
    <property type="component" value="Unassembled WGS sequence"/>
</dbReference>
<keyword evidence="2" id="KW-1185">Reference proteome</keyword>
<comment type="caution">
    <text evidence="1">The sequence shown here is derived from an EMBL/GenBank/DDBJ whole genome shotgun (WGS) entry which is preliminary data.</text>
</comment>
<proteinExistence type="predicted"/>
<reference evidence="1" key="1">
    <citation type="submission" date="2022-07" db="EMBL/GenBank/DDBJ databases">
        <title>Genome Sequence of Agrocybe chaxingu.</title>
        <authorList>
            <person name="Buettner E."/>
        </authorList>
    </citation>
    <scope>NUCLEOTIDE SEQUENCE</scope>
    <source>
        <strain evidence="1">MP-N11</strain>
    </source>
</reference>
<evidence type="ECO:0000313" key="1">
    <source>
        <dbReference type="EMBL" id="KAJ3508751.1"/>
    </source>
</evidence>
<accession>A0A9W8K0Z1</accession>
<name>A0A9W8K0Z1_9AGAR</name>
<sequence length="452" mass="51176">MARPTDAKKSMRPVVLPLEILEIVINLHAEEGDTETVKAWALTSRALLPSCRSHIFSTIKLLPDSSYPYWTEDTMVHIQLPLLKNFTRVIDSNPDLAFYVRTLHYCVRRIDYHNELLARTLQRLTHVKKLVLSSRIRTRVDPRLNWRDLSKELQRALQSIIQSPSLVDLHLSAMFNLPAIILASSRGFRHLSLHYTDFVEAPDYVEVDVPGSLFLTSLTISNLSARGVRDLIKATLDNVPLVDLSRLSTFIVRQSHLQEVIVAAEVLQLSNHMQNFSITVNQGHGPVFFQDLVRTGALKTLKTFKAVIIISWQDFRADPLLGLCDEFTKWGEKNVLERVDIVVHVEEDAFTQTGGVWSRLNTLADENRFPALRKVTLHIQFEDSRTLAAMTIREGDEFQALKASERIDFEFTSRVLSPEANFRIYPIPMSGDGPTHASAGADWNLGDVTTSA</sequence>
<dbReference type="OrthoDB" id="2745898at2759"/>
<gene>
    <name evidence="1" type="ORF">NLJ89_g5586</name>
</gene>
<protein>
    <submittedName>
        <fullName evidence="1">Uncharacterized protein</fullName>
    </submittedName>
</protein>
<evidence type="ECO:0000313" key="2">
    <source>
        <dbReference type="Proteomes" id="UP001148786"/>
    </source>
</evidence>
<organism evidence="1 2">
    <name type="scientific">Agrocybe chaxingu</name>
    <dbReference type="NCBI Taxonomy" id="84603"/>
    <lineage>
        <taxon>Eukaryota</taxon>
        <taxon>Fungi</taxon>
        <taxon>Dikarya</taxon>
        <taxon>Basidiomycota</taxon>
        <taxon>Agaricomycotina</taxon>
        <taxon>Agaricomycetes</taxon>
        <taxon>Agaricomycetidae</taxon>
        <taxon>Agaricales</taxon>
        <taxon>Agaricineae</taxon>
        <taxon>Strophariaceae</taxon>
        <taxon>Agrocybe</taxon>
    </lineage>
</organism>
<dbReference type="EMBL" id="JANKHO010000534">
    <property type="protein sequence ID" value="KAJ3508751.1"/>
    <property type="molecule type" value="Genomic_DNA"/>
</dbReference>